<feature type="compositionally biased region" description="Polar residues" evidence="1">
    <location>
        <begin position="146"/>
        <end position="165"/>
    </location>
</feature>
<organism evidence="3 4">
    <name type="scientific">Mycena albidolilacea</name>
    <dbReference type="NCBI Taxonomy" id="1033008"/>
    <lineage>
        <taxon>Eukaryota</taxon>
        <taxon>Fungi</taxon>
        <taxon>Dikarya</taxon>
        <taxon>Basidiomycota</taxon>
        <taxon>Agaricomycotina</taxon>
        <taxon>Agaricomycetes</taxon>
        <taxon>Agaricomycetidae</taxon>
        <taxon>Agaricales</taxon>
        <taxon>Marasmiineae</taxon>
        <taxon>Mycenaceae</taxon>
        <taxon>Mycena</taxon>
    </lineage>
</organism>
<gene>
    <name evidence="3" type="ORF">DFH08DRAFT_813149</name>
</gene>
<feature type="compositionally biased region" description="Low complexity" evidence="1">
    <location>
        <begin position="124"/>
        <end position="138"/>
    </location>
</feature>
<protein>
    <recommendedName>
        <fullName evidence="2">Myb/SANT-like domain-containing protein</fullName>
    </recommendedName>
</protein>
<name>A0AAD6ZT03_9AGAR</name>
<evidence type="ECO:0000313" key="3">
    <source>
        <dbReference type="EMBL" id="KAJ7336834.1"/>
    </source>
</evidence>
<evidence type="ECO:0000259" key="2">
    <source>
        <dbReference type="Pfam" id="PF12776"/>
    </source>
</evidence>
<proteinExistence type="predicted"/>
<feature type="region of interest" description="Disordered" evidence="1">
    <location>
        <begin position="121"/>
        <end position="192"/>
    </location>
</feature>
<dbReference type="InterPro" id="IPR024752">
    <property type="entry name" value="Myb/SANT-like_dom"/>
</dbReference>
<reference evidence="3" key="1">
    <citation type="submission" date="2023-03" db="EMBL/GenBank/DDBJ databases">
        <title>Massive genome expansion in bonnet fungi (Mycena s.s.) driven by repeated elements and novel gene families across ecological guilds.</title>
        <authorList>
            <consortium name="Lawrence Berkeley National Laboratory"/>
            <person name="Harder C.B."/>
            <person name="Miyauchi S."/>
            <person name="Viragh M."/>
            <person name="Kuo A."/>
            <person name="Thoen E."/>
            <person name="Andreopoulos B."/>
            <person name="Lu D."/>
            <person name="Skrede I."/>
            <person name="Drula E."/>
            <person name="Henrissat B."/>
            <person name="Morin E."/>
            <person name="Kohler A."/>
            <person name="Barry K."/>
            <person name="LaButti K."/>
            <person name="Morin E."/>
            <person name="Salamov A."/>
            <person name="Lipzen A."/>
            <person name="Mereny Z."/>
            <person name="Hegedus B."/>
            <person name="Baldrian P."/>
            <person name="Stursova M."/>
            <person name="Weitz H."/>
            <person name="Taylor A."/>
            <person name="Grigoriev I.V."/>
            <person name="Nagy L.G."/>
            <person name="Martin F."/>
            <person name="Kauserud H."/>
        </authorList>
    </citation>
    <scope>NUCLEOTIDE SEQUENCE</scope>
    <source>
        <strain evidence="3">CBHHK002</strain>
    </source>
</reference>
<sequence length="280" mass="30358">MGLQSDSGFKPQAYHICANAFKDDTNGAVKTADKWADHFSYLKKSFSVIRKLQEQFSFRWDDGLKIMTTSDDVWDAYIADQLPLYDEILFLVDGIVATGAGAFHAGMAAAGLAQPQVPPIPDCSQAPAVSQQSQAVIQNDEEEEAGNTSIETPINSDLTPSSPVCTPTATSSSRKRPTSSSTPSSPSSPRSCCIHNAEAASEIAMALHDIAKYLNTMGSPEVCSHAMQMMEEDEGFSSDEELLVMRLFAKDISVAQTYIASTKKSCRITFIHAILEDTEL</sequence>
<comment type="caution">
    <text evidence="3">The sequence shown here is derived from an EMBL/GenBank/DDBJ whole genome shotgun (WGS) entry which is preliminary data.</text>
</comment>
<feature type="domain" description="Myb/SANT-like" evidence="2">
    <location>
        <begin position="3"/>
        <end position="77"/>
    </location>
</feature>
<dbReference type="Pfam" id="PF12776">
    <property type="entry name" value="Myb_DNA-bind_3"/>
    <property type="match status" value="1"/>
</dbReference>
<dbReference type="EMBL" id="JARIHO010000030">
    <property type="protein sequence ID" value="KAJ7336834.1"/>
    <property type="molecule type" value="Genomic_DNA"/>
</dbReference>
<dbReference type="PANTHER" id="PTHR46929">
    <property type="entry name" value="EXPRESSED PROTEIN"/>
    <property type="match status" value="1"/>
</dbReference>
<dbReference type="Proteomes" id="UP001218218">
    <property type="component" value="Unassembled WGS sequence"/>
</dbReference>
<accession>A0AAD6ZT03</accession>
<evidence type="ECO:0000256" key="1">
    <source>
        <dbReference type="SAM" id="MobiDB-lite"/>
    </source>
</evidence>
<dbReference type="AlphaFoldDB" id="A0AAD6ZT03"/>
<keyword evidence="4" id="KW-1185">Reference proteome</keyword>
<evidence type="ECO:0000313" key="4">
    <source>
        <dbReference type="Proteomes" id="UP001218218"/>
    </source>
</evidence>
<dbReference type="PANTHER" id="PTHR46929:SF3">
    <property type="entry name" value="MYB_SANT-LIKE DOMAIN-CONTAINING PROTEIN"/>
    <property type="match status" value="1"/>
</dbReference>
<feature type="compositionally biased region" description="Low complexity" evidence="1">
    <location>
        <begin position="166"/>
        <end position="191"/>
    </location>
</feature>